<comment type="caution">
    <text evidence="1">The sequence shown here is derived from an EMBL/GenBank/DDBJ whole genome shotgun (WGS) entry which is preliminary data.</text>
</comment>
<dbReference type="RefSeq" id="WP_209945086.1">
    <property type="nucleotide sequence ID" value="NZ_JAGGJU010000005.1"/>
</dbReference>
<accession>A0ABS4DYZ0</accession>
<evidence type="ECO:0000313" key="2">
    <source>
        <dbReference type="Proteomes" id="UP000759443"/>
    </source>
</evidence>
<name>A0ABS4DYZ0_9HYPH</name>
<organism evidence="1 2">
    <name type="scientific">Rhizobium halophytocola</name>
    <dbReference type="NCBI Taxonomy" id="735519"/>
    <lineage>
        <taxon>Bacteria</taxon>
        <taxon>Pseudomonadati</taxon>
        <taxon>Pseudomonadota</taxon>
        <taxon>Alphaproteobacteria</taxon>
        <taxon>Hyphomicrobiales</taxon>
        <taxon>Rhizobiaceae</taxon>
        <taxon>Rhizobium/Agrobacterium group</taxon>
        <taxon>Rhizobium</taxon>
    </lineage>
</organism>
<dbReference type="Pfam" id="PF05135">
    <property type="entry name" value="Phage_connect_1"/>
    <property type="match status" value="1"/>
</dbReference>
<sequence>MTYALIEGPGVEPVTLAEAKAHMRIDGVEEDALVGALISIATRHLERMAGIALITQRYRLYLDCWPISGIVRIDHGPVMRVDAVTVYDAAGAASPAALSGHYLDGASRPARLWLSERPAPGRALNGIEIDFTAGFGETGAEVPDELKRAILMHVALMFAYRGVVPPGDQPAAIPDGYERLIAPYGRRAL</sequence>
<dbReference type="NCBIfam" id="TIGR02215">
    <property type="entry name" value="phage_chp_gp8"/>
    <property type="match status" value="1"/>
</dbReference>
<dbReference type="EMBL" id="JAGGJU010000005">
    <property type="protein sequence ID" value="MBP1850911.1"/>
    <property type="molecule type" value="Genomic_DNA"/>
</dbReference>
<proteinExistence type="predicted"/>
<reference evidence="1 2" key="1">
    <citation type="submission" date="2021-03" db="EMBL/GenBank/DDBJ databases">
        <title>Genomic Encyclopedia of Type Strains, Phase IV (KMG-IV): sequencing the most valuable type-strain genomes for metagenomic binning, comparative biology and taxonomic classification.</title>
        <authorList>
            <person name="Goeker M."/>
        </authorList>
    </citation>
    <scope>NUCLEOTIDE SEQUENCE [LARGE SCALE GENOMIC DNA]</scope>
    <source>
        <strain evidence="1 2">DSM 21600</strain>
    </source>
</reference>
<dbReference type="CDD" id="cd08054">
    <property type="entry name" value="gp6"/>
    <property type="match status" value="1"/>
</dbReference>
<dbReference type="InterPro" id="IPR011738">
    <property type="entry name" value="Phage_CHP"/>
</dbReference>
<dbReference type="Gene3D" id="1.10.3230.30">
    <property type="entry name" value="Phage gp6-like head-tail connector protein"/>
    <property type="match status" value="1"/>
</dbReference>
<protein>
    <submittedName>
        <fullName evidence="1">PhiE125 gp8 family phage protein</fullName>
    </submittedName>
</protein>
<evidence type="ECO:0000313" key="1">
    <source>
        <dbReference type="EMBL" id="MBP1850911.1"/>
    </source>
</evidence>
<dbReference type="Proteomes" id="UP000759443">
    <property type="component" value="Unassembled WGS sequence"/>
</dbReference>
<gene>
    <name evidence="1" type="ORF">J2Z17_002348</name>
</gene>
<keyword evidence="2" id="KW-1185">Reference proteome</keyword>
<dbReference type="InterPro" id="IPR021146">
    <property type="entry name" value="Phage_gp6-like_head-tail"/>
</dbReference>